<feature type="transmembrane region" description="Helical" evidence="9">
    <location>
        <begin position="220"/>
        <end position="238"/>
    </location>
</feature>
<proteinExistence type="predicted"/>
<dbReference type="RefSeq" id="WP_073587595.1">
    <property type="nucleotide sequence ID" value="NZ_FRFD01000003.1"/>
</dbReference>
<dbReference type="EMBL" id="FRFD01000003">
    <property type="protein sequence ID" value="SHO45414.1"/>
    <property type="molecule type" value="Genomic_DNA"/>
</dbReference>
<keyword evidence="5 9" id="KW-0812">Transmembrane</keyword>
<feature type="transmembrane region" description="Helical" evidence="9">
    <location>
        <begin position="171"/>
        <end position="191"/>
    </location>
</feature>
<gene>
    <name evidence="10" type="ORF">SAMN02745217_00952</name>
</gene>
<evidence type="ECO:0000256" key="4">
    <source>
        <dbReference type="ARBA" id="ARBA00022519"/>
    </source>
</evidence>
<feature type="transmembrane region" description="Helical" evidence="9">
    <location>
        <begin position="132"/>
        <end position="151"/>
    </location>
</feature>
<sequence>MKNSSNGRTILKKIILSVIFPLLMFTVMLIITASNDKSYVNGKLIFLTTDLIKQVFINSCMTVCVAMAIWLQLKNGRFDFSGGASMILTAIVAGNIGIQTQSPWVALIIAVVLGVILNCFTGFIYIVGKLPIIICTIGMTLLYESLTYLVFGGQGIRIFYSQATTSIFGRMPGVLFPTALAVAAFVIYSYFTSAGRKGKILSNNQRAGVNIGINEKKNVFISYIFTGIIIGLAAIVYVSQNEVKPQSGLATSGILFSYIVPVFMGTFIGLASLDVVGIIIAAIGMEIMNYGLNCLNLGAGGWQQIIMGIFVLAFYAFSAQTDKIEIFLARFQAKR</sequence>
<evidence type="ECO:0000256" key="1">
    <source>
        <dbReference type="ARBA" id="ARBA00004651"/>
    </source>
</evidence>
<evidence type="ECO:0000313" key="11">
    <source>
        <dbReference type="Proteomes" id="UP000184612"/>
    </source>
</evidence>
<organism evidence="10 11">
    <name type="scientific">Anaerocolumna xylanovorans DSM 12503</name>
    <dbReference type="NCBI Taxonomy" id="1121345"/>
    <lineage>
        <taxon>Bacteria</taxon>
        <taxon>Bacillati</taxon>
        <taxon>Bacillota</taxon>
        <taxon>Clostridia</taxon>
        <taxon>Lachnospirales</taxon>
        <taxon>Lachnospiraceae</taxon>
        <taxon>Anaerocolumna</taxon>
    </lineage>
</organism>
<feature type="transmembrane region" description="Helical" evidence="9">
    <location>
        <begin position="78"/>
        <end position="98"/>
    </location>
</feature>
<dbReference type="AlphaFoldDB" id="A0A1M7Y154"/>
<keyword evidence="3" id="KW-1003">Cell membrane</keyword>
<feature type="transmembrane region" description="Helical" evidence="9">
    <location>
        <begin position="258"/>
        <end position="283"/>
    </location>
</feature>
<dbReference type="OrthoDB" id="5145272at2"/>
<feature type="transmembrane region" description="Helical" evidence="9">
    <location>
        <begin position="295"/>
        <end position="317"/>
    </location>
</feature>
<reference evidence="10 11" key="1">
    <citation type="submission" date="2016-12" db="EMBL/GenBank/DDBJ databases">
        <authorList>
            <person name="Song W.-J."/>
            <person name="Kurnit D.M."/>
        </authorList>
    </citation>
    <scope>NUCLEOTIDE SEQUENCE [LARGE SCALE GENOMIC DNA]</scope>
    <source>
        <strain evidence="10 11">DSM 12503</strain>
    </source>
</reference>
<evidence type="ECO:0000256" key="9">
    <source>
        <dbReference type="SAM" id="Phobius"/>
    </source>
</evidence>
<dbReference type="STRING" id="1121345.SAMN02745217_00952"/>
<dbReference type="PANTHER" id="PTHR32196:SF71">
    <property type="entry name" value="AUTOINDUCER 2 IMPORT SYSTEM PERMEASE PROTEIN LSRD"/>
    <property type="match status" value="1"/>
</dbReference>
<dbReference type="InterPro" id="IPR001851">
    <property type="entry name" value="ABC_transp_permease"/>
</dbReference>
<keyword evidence="4" id="KW-0997">Cell inner membrane</keyword>
<feature type="transmembrane region" description="Helical" evidence="9">
    <location>
        <begin position="104"/>
        <end position="125"/>
    </location>
</feature>
<evidence type="ECO:0000256" key="2">
    <source>
        <dbReference type="ARBA" id="ARBA00022448"/>
    </source>
</evidence>
<name>A0A1M7Y154_9FIRM</name>
<evidence type="ECO:0000256" key="7">
    <source>
        <dbReference type="ARBA" id="ARBA00023136"/>
    </source>
</evidence>
<dbReference type="Pfam" id="PF02653">
    <property type="entry name" value="BPD_transp_2"/>
    <property type="match status" value="1"/>
</dbReference>
<keyword evidence="2" id="KW-0813">Transport</keyword>
<keyword evidence="6 9" id="KW-1133">Transmembrane helix</keyword>
<dbReference type="Proteomes" id="UP000184612">
    <property type="component" value="Unassembled WGS sequence"/>
</dbReference>
<protein>
    <recommendedName>
        <fullName evidence="8">Autoinducer 2 import system permease protein LsrD</fullName>
    </recommendedName>
</protein>
<dbReference type="GO" id="GO:0005886">
    <property type="term" value="C:plasma membrane"/>
    <property type="evidence" value="ECO:0007669"/>
    <property type="project" value="UniProtKB-SubCell"/>
</dbReference>
<evidence type="ECO:0000256" key="8">
    <source>
        <dbReference type="ARBA" id="ARBA00039381"/>
    </source>
</evidence>
<dbReference type="PANTHER" id="PTHR32196">
    <property type="entry name" value="ABC TRANSPORTER PERMEASE PROTEIN YPHD-RELATED-RELATED"/>
    <property type="match status" value="1"/>
</dbReference>
<evidence type="ECO:0000256" key="5">
    <source>
        <dbReference type="ARBA" id="ARBA00022692"/>
    </source>
</evidence>
<feature type="transmembrane region" description="Helical" evidence="9">
    <location>
        <begin position="51"/>
        <end position="71"/>
    </location>
</feature>
<keyword evidence="11" id="KW-1185">Reference proteome</keyword>
<evidence type="ECO:0000256" key="3">
    <source>
        <dbReference type="ARBA" id="ARBA00022475"/>
    </source>
</evidence>
<feature type="transmembrane region" description="Helical" evidence="9">
    <location>
        <begin position="12"/>
        <end position="31"/>
    </location>
</feature>
<accession>A0A1M7Y154</accession>
<keyword evidence="7 9" id="KW-0472">Membrane</keyword>
<dbReference type="GO" id="GO:0022857">
    <property type="term" value="F:transmembrane transporter activity"/>
    <property type="evidence" value="ECO:0007669"/>
    <property type="project" value="InterPro"/>
</dbReference>
<evidence type="ECO:0000256" key="6">
    <source>
        <dbReference type="ARBA" id="ARBA00022989"/>
    </source>
</evidence>
<comment type="subcellular location">
    <subcellularLocation>
        <location evidence="1">Cell membrane</location>
        <topology evidence="1">Multi-pass membrane protein</topology>
    </subcellularLocation>
</comment>
<evidence type="ECO:0000313" key="10">
    <source>
        <dbReference type="EMBL" id="SHO45414.1"/>
    </source>
</evidence>